<dbReference type="SUPFAM" id="SSF48452">
    <property type="entry name" value="TPR-like"/>
    <property type="match status" value="1"/>
</dbReference>
<evidence type="ECO:0000313" key="12">
    <source>
        <dbReference type="Proteomes" id="UP000215539"/>
    </source>
</evidence>
<evidence type="ECO:0000313" key="10">
    <source>
        <dbReference type="EMBL" id="SNV09523.1"/>
    </source>
</evidence>
<dbReference type="EMBL" id="LT906449">
    <property type="protein sequence ID" value="SNV09523.1"/>
    <property type="molecule type" value="Genomic_DNA"/>
</dbReference>
<proteinExistence type="inferred from homology"/>
<evidence type="ECO:0000256" key="4">
    <source>
        <dbReference type="ARBA" id="ARBA00023136"/>
    </source>
</evidence>
<keyword evidence="4" id="KW-0472">Membrane</keyword>
<evidence type="ECO:0000313" key="9">
    <source>
        <dbReference type="EMBL" id="AMD84535.1"/>
    </source>
</evidence>
<keyword evidence="5" id="KW-0998">Cell outer membrane</keyword>
<dbReference type="EMBL" id="CP014227">
    <property type="protein sequence ID" value="AMD84535.1"/>
    <property type="molecule type" value="Genomic_DNA"/>
</dbReference>
<dbReference type="KEGG" id="chg:AXF12_02760"/>
<feature type="domain" description="SusD-like N-terminal" evidence="8">
    <location>
        <begin position="96"/>
        <end position="231"/>
    </location>
</feature>
<dbReference type="InterPro" id="IPR012944">
    <property type="entry name" value="SusD_RagB_dom"/>
</dbReference>
<evidence type="ECO:0000256" key="1">
    <source>
        <dbReference type="ARBA" id="ARBA00004442"/>
    </source>
</evidence>
<dbReference type="Proteomes" id="UP000215539">
    <property type="component" value="Chromosome 1"/>
</dbReference>
<evidence type="ECO:0000259" key="7">
    <source>
        <dbReference type="Pfam" id="PF07980"/>
    </source>
</evidence>
<sequence>MKRNTIHKLCIAGLMAVCLSLPMSCAKFDQEPQGEWKDGDQNNISGSIEAKIFTMYAKIRGFNITSGNVALAIHSFRSEDAEKGSTASDGAEHGRMYDNFQYTSTNSIISGYYSSHYELIHLSNTAIKEINEIEESKRTESDKVNFAEAHFFRAFAYFNLVRAFGEVPLIDFAINNQDEANIPKSSVEDIYKLIDKDLTIAEEGLPRTWPAAYVGRLTWGAARSLHAKTYLMRSDFQSAYTASIEVIQSGLYNLNTPFEQIFRESGENSSESIFEIQCTANETYKASNEVGSQFAEVQGVRGPGEWNLGWGWNTPTQELADAFEAGDPRKNETLLYFVKSESQLGTIQPNTPYNERPIANGDVANKYYNKKAYTNPELRKKFAKNGFWFNIRIIRYADVVLMAAEAANEIGNAGEALTYLEMIRARARGSNSNVLPRITTAAQSELREAIHHERRVELAMEFDRFYDLVRWGEASAVLGSLGYQPKHRYLPLPNSQVTASNGVLKQNPDYN</sequence>
<reference evidence="10 12" key="2">
    <citation type="submission" date="2017-06" db="EMBL/GenBank/DDBJ databases">
        <authorList>
            <consortium name="Pathogen Informatics"/>
        </authorList>
    </citation>
    <scope>NUCLEOTIDE SEQUENCE [LARGE SCALE GENOMIC DNA]</scope>
    <source>
        <strain evidence="10 12">NCTC12947</strain>
    </source>
</reference>
<reference evidence="9 11" key="1">
    <citation type="submission" date="2016-02" db="EMBL/GenBank/DDBJ databases">
        <authorList>
            <person name="Holder M.E."/>
            <person name="Ajami N.J."/>
            <person name="Petrosino J.F."/>
        </authorList>
    </citation>
    <scope>NUCLEOTIDE SEQUENCE [LARGE SCALE GENOMIC DNA]</scope>
    <source>
        <strain evidence="9 11">CCUG 32990</strain>
    </source>
</reference>
<name>A0AAX2H177_9FLAO</name>
<dbReference type="CDD" id="cd08977">
    <property type="entry name" value="SusD"/>
    <property type="match status" value="1"/>
</dbReference>
<gene>
    <name evidence="9" type="ORF">AXF12_02760</name>
    <name evidence="10" type="ORF">SAMEA44541418_01189</name>
</gene>
<comment type="subcellular location">
    <subcellularLocation>
        <location evidence="1">Cell outer membrane</location>
    </subcellularLocation>
</comment>
<organism evidence="10 12">
    <name type="scientific">Capnocytophaga haemolytica</name>
    <dbReference type="NCBI Taxonomy" id="45243"/>
    <lineage>
        <taxon>Bacteria</taxon>
        <taxon>Pseudomonadati</taxon>
        <taxon>Bacteroidota</taxon>
        <taxon>Flavobacteriia</taxon>
        <taxon>Flavobacteriales</taxon>
        <taxon>Flavobacteriaceae</taxon>
        <taxon>Capnocytophaga</taxon>
    </lineage>
</organism>
<evidence type="ECO:0000259" key="8">
    <source>
        <dbReference type="Pfam" id="PF14322"/>
    </source>
</evidence>
<dbReference type="Proteomes" id="UP000065822">
    <property type="component" value="Chromosome"/>
</dbReference>
<dbReference type="Pfam" id="PF14322">
    <property type="entry name" value="SusD-like_3"/>
    <property type="match status" value="1"/>
</dbReference>
<keyword evidence="3 6" id="KW-0732">Signal</keyword>
<feature type="chain" id="PRO_5043421436" evidence="6">
    <location>
        <begin position="27"/>
        <end position="511"/>
    </location>
</feature>
<evidence type="ECO:0000256" key="6">
    <source>
        <dbReference type="SAM" id="SignalP"/>
    </source>
</evidence>
<dbReference type="InterPro" id="IPR011990">
    <property type="entry name" value="TPR-like_helical_dom_sf"/>
</dbReference>
<evidence type="ECO:0000256" key="2">
    <source>
        <dbReference type="ARBA" id="ARBA00006275"/>
    </source>
</evidence>
<comment type="similarity">
    <text evidence="2">Belongs to the SusD family.</text>
</comment>
<feature type="domain" description="RagB/SusD" evidence="7">
    <location>
        <begin position="271"/>
        <end position="483"/>
    </location>
</feature>
<accession>A0AAX2H177</accession>
<evidence type="ECO:0000256" key="5">
    <source>
        <dbReference type="ARBA" id="ARBA00023237"/>
    </source>
</evidence>
<dbReference type="AlphaFoldDB" id="A0AAX2H177"/>
<protein>
    <submittedName>
        <fullName evidence="10">SusD family</fullName>
    </submittedName>
</protein>
<evidence type="ECO:0000256" key="3">
    <source>
        <dbReference type="ARBA" id="ARBA00022729"/>
    </source>
</evidence>
<dbReference type="Gene3D" id="1.25.40.390">
    <property type="match status" value="1"/>
</dbReference>
<feature type="signal peptide" evidence="6">
    <location>
        <begin position="1"/>
        <end position="26"/>
    </location>
</feature>
<evidence type="ECO:0000313" key="11">
    <source>
        <dbReference type="Proteomes" id="UP000065822"/>
    </source>
</evidence>
<dbReference type="GO" id="GO:0009279">
    <property type="term" value="C:cell outer membrane"/>
    <property type="evidence" value="ECO:0007669"/>
    <property type="project" value="UniProtKB-SubCell"/>
</dbReference>
<dbReference type="InterPro" id="IPR033985">
    <property type="entry name" value="SusD-like_N"/>
</dbReference>
<keyword evidence="11" id="KW-1185">Reference proteome</keyword>
<dbReference type="RefSeq" id="WP_066428114.1">
    <property type="nucleotide sequence ID" value="NZ_CP014227.1"/>
</dbReference>
<dbReference type="Pfam" id="PF07980">
    <property type="entry name" value="SusD_RagB"/>
    <property type="match status" value="1"/>
</dbReference>